<proteinExistence type="predicted"/>
<evidence type="ECO:0000256" key="1">
    <source>
        <dbReference type="ARBA" id="ARBA00000885"/>
    </source>
</evidence>
<evidence type="ECO:0000313" key="10">
    <source>
        <dbReference type="Proteomes" id="UP000019335"/>
    </source>
</evidence>
<evidence type="ECO:0000256" key="6">
    <source>
        <dbReference type="PROSITE-ProRule" id="PRU00104"/>
    </source>
</evidence>
<comment type="catalytic activity">
    <reaction evidence="1">
        <text>S-ubiquitinyl-[E2 ubiquitin-conjugating enzyme]-L-cysteine + [acceptor protein]-L-lysine = [E2 ubiquitin-conjugating enzyme]-L-cysteine + N(6)-ubiquitinyl-[acceptor protein]-L-lysine.</text>
        <dbReference type="EC" id="2.3.2.26"/>
    </reaction>
</comment>
<evidence type="ECO:0000256" key="7">
    <source>
        <dbReference type="SAM" id="MobiDB-lite"/>
    </source>
</evidence>
<evidence type="ECO:0000259" key="8">
    <source>
        <dbReference type="PROSITE" id="PS50237"/>
    </source>
</evidence>
<dbReference type="GO" id="GO:0016567">
    <property type="term" value="P:protein ubiquitination"/>
    <property type="evidence" value="ECO:0007669"/>
    <property type="project" value="TreeGrafter"/>
</dbReference>
<keyword evidence="5 6" id="KW-0833">Ubl conjugation pathway</keyword>
<comment type="pathway">
    <text evidence="2">Protein modification; protein ubiquitination.</text>
</comment>
<evidence type="ECO:0000256" key="3">
    <source>
        <dbReference type="ARBA" id="ARBA00012485"/>
    </source>
</evidence>
<dbReference type="InterPro" id="IPR050409">
    <property type="entry name" value="E3_ubiq-protein_ligase"/>
</dbReference>
<dbReference type="OrthoDB" id="8068875at2759"/>
<dbReference type="InterPro" id="IPR000569">
    <property type="entry name" value="HECT_dom"/>
</dbReference>
<feature type="domain" description="HECT" evidence="8">
    <location>
        <begin position="1"/>
        <end position="138"/>
    </location>
</feature>
<name>W7TKC8_9STRA</name>
<dbReference type="Proteomes" id="UP000019335">
    <property type="component" value="Unassembled WGS sequence"/>
</dbReference>
<evidence type="ECO:0000256" key="5">
    <source>
        <dbReference type="ARBA" id="ARBA00022786"/>
    </source>
</evidence>
<accession>W7TKC8</accession>
<dbReference type="Gene3D" id="3.90.1750.10">
    <property type="entry name" value="Hect, E3 ligase catalytic domains"/>
    <property type="match status" value="1"/>
</dbReference>
<dbReference type="PANTHER" id="PTHR11254:SF440">
    <property type="entry name" value="E3 UBIQUITIN-PROTEIN LIGASE NEDD-4"/>
    <property type="match status" value="1"/>
</dbReference>
<dbReference type="PANTHER" id="PTHR11254">
    <property type="entry name" value="HECT DOMAIN UBIQUITIN-PROTEIN LIGASE"/>
    <property type="match status" value="1"/>
</dbReference>
<evidence type="ECO:0000313" key="9">
    <source>
        <dbReference type="EMBL" id="EWM21199.1"/>
    </source>
</evidence>
<comment type="caution">
    <text evidence="9">The sequence shown here is derived from an EMBL/GenBank/DDBJ whole genome shotgun (WGS) entry which is preliminary data.</text>
</comment>
<protein>
    <recommendedName>
        <fullName evidence="3">HECT-type E3 ubiquitin transferase</fullName>
        <ecNumber evidence="3">2.3.2.26</ecNumber>
    </recommendedName>
</protein>
<dbReference type="EC" id="2.3.2.26" evidence="3"/>
<feature type="region of interest" description="Disordered" evidence="7">
    <location>
        <begin position="144"/>
        <end position="169"/>
    </location>
</feature>
<reference evidence="9 10" key="1">
    <citation type="journal article" date="2014" name="Mol. Plant">
        <title>Chromosome Scale Genome Assembly and Transcriptome Profiling of Nannochloropsis gaditana in Nitrogen Depletion.</title>
        <authorList>
            <person name="Corteggiani Carpinelli E."/>
            <person name="Telatin A."/>
            <person name="Vitulo N."/>
            <person name="Forcato C."/>
            <person name="D'Angelo M."/>
            <person name="Schiavon R."/>
            <person name="Vezzi A."/>
            <person name="Giacometti G.M."/>
            <person name="Morosinotto T."/>
            <person name="Valle G."/>
        </authorList>
    </citation>
    <scope>NUCLEOTIDE SEQUENCE [LARGE SCALE GENOMIC DNA]</scope>
    <source>
        <strain evidence="9 10">B-31</strain>
    </source>
</reference>
<dbReference type="Gene3D" id="3.30.2160.10">
    <property type="entry name" value="Hect, E3 ligase catalytic domain"/>
    <property type="match status" value="1"/>
</dbReference>
<keyword evidence="4" id="KW-0808">Transferase</keyword>
<dbReference type="AlphaFoldDB" id="W7TKC8"/>
<dbReference type="SUPFAM" id="SSF56204">
    <property type="entry name" value="Hect, E3 ligase catalytic domain"/>
    <property type="match status" value="1"/>
</dbReference>
<sequence length="169" mass="18462">LLAEILDWDPVLHRSLSCVLATEKAEHLGLSFTHSRPVWVQKGTDPGTRVVAVEETPLCEGGEVREVTDANKEEFVVRLLHAHFQAYLPAARALRRGLLDVLRPSNGRLLKIYTAMELATLSGGVSDLPVSEWRTHTTLSSALLHLSSSPPSGPPSPPSASRRGTDRRC</sequence>
<dbReference type="GO" id="GO:0005737">
    <property type="term" value="C:cytoplasm"/>
    <property type="evidence" value="ECO:0007669"/>
    <property type="project" value="TreeGrafter"/>
</dbReference>
<gene>
    <name evidence="9" type="ORF">Naga_102488g1</name>
</gene>
<keyword evidence="10" id="KW-1185">Reference proteome</keyword>
<dbReference type="InterPro" id="IPR035983">
    <property type="entry name" value="Hect_E3_ubiquitin_ligase"/>
</dbReference>
<dbReference type="GO" id="GO:0006511">
    <property type="term" value="P:ubiquitin-dependent protein catabolic process"/>
    <property type="evidence" value="ECO:0007669"/>
    <property type="project" value="TreeGrafter"/>
</dbReference>
<dbReference type="PROSITE" id="PS50237">
    <property type="entry name" value="HECT"/>
    <property type="match status" value="1"/>
</dbReference>
<evidence type="ECO:0000256" key="2">
    <source>
        <dbReference type="ARBA" id="ARBA00004906"/>
    </source>
</evidence>
<feature type="non-terminal residue" evidence="9">
    <location>
        <position position="1"/>
    </location>
</feature>
<dbReference type="EMBL" id="AZIL01002609">
    <property type="protein sequence ID" value="EWM21199.1"/>
    <property type="molecule type" value="Genomic_DNA"/>
</dbReference>
<organism evidence="9 10">
    <name type="scientific">Nannochloropsis gaditana</name>
    <dbReference type="NCBI Taxonomy" id="72520"/>
    <lineage>
        <taxon>Eukaryota</taxon>
        <taxon>Sar</taxon>
        <taxon>Stramenopiles</taxon>
        <taxon>Ochrophyta</taxon>
        <taxon>Eustigmatophyceae</taxon>
        <taxon>Eustigmatales</taxon>
        <taxon>Monodopsidaceae</taxon>
        <taxon>Nannochloropsis</taxon>
    </lineage>
</organism>
<dbReference type="GO" id="GO:0061630">
    <property type="term" value="F:ubiquitin protein ligase activity"/>
    <property type="evidence" value="ECO:0007669"/>
    <property type="project" value="UniProtKB-EC"/>
</dbReference>
<comment type="caution">
    <text evidence="6">Lacks conserved residue(s) required for the propagation of feature annotation.</text>
</comment>
<dbReference type="Pfam" id="PF00632">
    <property type="entry name" value="HECT"/>
    <property type="match status" value="1"/>
</dbReference>
<evidence type="ECO:0000256" key="4">
    <source>
        <dbReference type="ARBA" id="ARBA00022679"/>
    </source>
</evidence>